<feature type="compositionally biased region" description="Basic and acidic residues" evidence="1">
    <location>
        <begin position="77"/>
        <end position="93"/>
    </location>
</feature>
<gene>
    <name evidence="2" type="ORF">ElyMa_006033900</name>
</gene>
<comment type="caution">
    <text evidence="2">The sequence shown here is derived from an EMBL/GenBank/DDBJ whole genome shotgun (WGS) entry which is preliminary data.</text>
</comment>
<dbReference type="Proteomes" id="UP000762676">
    <property type="component" value="Unassembled WGS sequence"/>
</dbReference>
<proteinExistence type="predicted"/>
<dbReference type="EMBL" id="BMAT01012092">
    <property type="protein sequence ID" value="GFR85690.1"/>
    <property type="molecule type" value="Genomic_DNA"/>
</dbReference>
<organism evidence="2 3">
    <name type="scientific">Elysia marginata</name>
    <dbReference type="NCBI Taxonomy" id="1093978"/>
    <lineage>
        <taxon>Eukaryota</taxon>
        <taxon>Metazoa</taxon>
        <taxon>Spiralia</taxon>
        <taxon>Lophotrochozoa</taxon>
        <taxon>Mollusca</taxon>
        <taxon>Gastropoda</taxon>
        <taxon>Heterobranchia</taxon>
        <taxon>Euthyneura</taxon>
        <taxon>Panpulmonata</taxon>
        <taxon>Sacoglossa</taxon>
        <taxon>Placobranchoidea</taxon>
        <taxon>Plakobranchidae</taxon>
        <taxon>Elysia</taxon>
    </lineage>
</organism>
<evidence type="ECO:0000256" key="1">
    <source>
        <dbReference type="SAM" id="MobiDB-lite"/>
    </source>
</evidence>
<protein>
    <recommendedName>
        <fullName evidence="4">Sema domain-containing protein</fullName>
    </recommendedName>
</protein>
<evidence type="ECO:0000313" key="3">
    <source>
        <dbReference type="Proteomes" id="UP000762676"/>
    </source>
</evidence>
<feature type="region of interest" description="Disordered" evidence="1">
    <location>
        <begin position="46"/>
        <end position="124"/>
    </location>
</feature>
<name>A0AAV4GKX4_9GAST</name>
<evidence type="ECO:0000313" key="2">
    <source>
        <dbReference type="EMBL" id="GFR85690.1"/>
    </source>
</evidence>
<evidence type="ECO:0008006" key="4">
    <source>
        <dbReference type="Google" id="ProtNLM"/>
    </source>
</evidence>
<keyword evidence="3" id="KW-1185">Reference proteome</keyword>
<accession>A0AAV4GKX4</accession>
<sequence>MKQKDRTRWPTHDLLDLRPSARSVVRPRSFDSLLYVCGEAVETTSRVIAAYPVHPSRDDRKARQGPYSPDGPSVGPWHRDSPQRQIYSDDRDVPQSQSPSIAGPRTGATSTATLGPPSLLWSVP</sequence>
<reference evidence="2 3" key="1">
    <citation type="journal article" date="2021" name="Elife">
        <title>Chloroplast acquisition without the gene transfer in kleptoplastic sea slugs, Plakobranchus ocellatus.</title>
        <authorList>
            <person name="Maeda T."/>
            <person name="Takahashi S."/>
            <person name="Yoshida T."/>
            <person name="Shimamura S."/>
            <person name="Takaki Y."/>
            <person name="Nagai Y."/>
            <person name="Toyoda A."/>
            <person name="Suzuki Y."/>
            <person name="Arimoto A."/>
            <person name="Ishii H."/>
            <person name="Satoh N."/>
            <person name="Nishiyama T."/>
            <person name="Hasebe M."/>
            <person name="Maruyama T."/>
            <person name="Minagawa J."/>
            <person name="Obokata J."/>
            <person name="Shigenobu S."/>
        </authorList>
    </citation>
    <scope>NUCLEOTIDE SEQUENCE [LARGE SCALE GENOMIC DNA]</scope>
</reference>
<dbReference type="AlphaFoldDB" id="A0AAV4GKX4"/>